<dbReference type="InterPro" id="IPR020904">
    <property type="entry name" value="Sc_DH/Rdtase_CS"/>
</dbReference>
<dbReference type="SUPFAM" id="SSF51735">
    <property type="entry name" value="NAD(P)-binding Rossmann-fold domains"/>
    <property type="match status" value="1"/>
</dbReference>
<dbReference type="Pfam" id="PF00106">
    <property type="entry name" value="adh_short"/>
    <property type="match status" value="1"/>
</dbReference>
<dbReference type="AlphaFoldDB" id="A0A385AG53"/>
<reference evidence="4 5" key="1">
    <citation type="submission" date="2018-07" db="EMBL/GenBank/DDBJ databases">
        <title>Lactobacillus curvatus genome sequence.</title>
        <authorList>
            <person name="Prechtl R."/>
        </authorList>
    </citation>
    <scope>NUCLEOTIDE SEQUENCE [LARGE SCALE GENOMIC DNA]</scope>
    <source>
        <strain evidence="4 5">TMW 1.1928</strain>
    </source>
</reference>
<proteinExistence type="inferred from homology"/>
<accession>A0A385AG53</accession>
<dbReference type="PRINTS" id="PR00080">
    <property type="entry name" value="SDRFAMILY"/>
</dbReference>
<name>A0A385AG53_LATCU</name>
<dbReference type="Gene3D" id="3.40.50.720">
    <property type="entry name" value="NAD(P)-binding Rossmann-like Domain"/>
    <property type="match status" value="1"/>
</dbReference>
<dbReference type="FunFam" id="3.40.50.720:FF:000047">
    <property type="entry name" value="NADP-dependent L-serine/L-allo-threonine dehydrogenase"/>
    <property type="match status" value="1"/>
</dbReference>
<evidence type="ECO:0000313" key="4">
    <source>
        <dbReference type="EMBL" id="AXN36594.1"/>
    </source>
</evidence>
<sequence length="247" mass="26525">MTATKVVVITGASSGMGEATAKLLAKDDARLVLGARREERLKTLKSEVEKLGRQAIYGMTDVTDVTQVEALAQLAMQTFGRIDVWINSAGIMPQSTLADKRIADWDNMIDINIKGTLYGIGAALPYMTQQQSGQIINVSSIAGHIAHQNSAVYSATKFAVQAISESLRQEMAAAQNKVRVTVVSPGAVNTELLSSVTDPQVKAGMAQFYDSFAISADRVALTIKQAIDLPADTAWNEVIIRPTNQIS</sequence>
<evidence type="ECO:0000313" key="5">
    <source>
        <dbReference type="Proteomes" id="UP000257607"/>
    </source>
</evidence>
<comment type="similarity">
    <text evidence="1 3">Belongs to the short-chain dehydrogenases/reductases (SDR) family.</text>
</comment>
<evidence type="ECO:0000256" key="1">
    <source>
        <dbReference type="ARBA" id="ARBA00006484"/>
    </source>
</evidence>
<dbReference type="Proteomes" id="UP000257607">
    <property type="component" value="Chromosome"/>
</dbReference>
<dbReference type="RefSeq" id="WP_116843730.1">
    <property type="nucleotide sequence ID" value="NZ_CP031003.1"/>
</dbReference>
<organism evidence="4 5">
    <name type="scientific">Latilactobacillus curvatus</name>
    <name type="common">Lactobacillus curvatus</name>
    <dbReference type="NCBI Taxonomy" id="28038"/>
    <lineage>
        <taxon>Bacteria</taxon>
        <taxon>Bacillati</taxon>
        <taxon>Bacillota</taxon>
        <taxon>Bacilli</taxon>
        <taxon>Lactobacillales</taxon>
        <taxon>Lactobacillaceae</taxon>
        <taxon>Latilactobacillus</taxon>
    </lineage>
</organism>
<dbReference type="GO" id="GO:0016616">
    <property type="term" value="F:oxidoreductase activity, acting on the CH-OH group of donors, NAD or NADP as acceptor"/>
    <property type="evidence" value="ECO:0007669"/>
    <property type="project" value="UniProtKB-ARBA"/>
</dbReference>
<dbReference type="PANTHER" id="PTHR44196">
    <property type="entry name" value="DEHYDROGENASE/REDUCTASE SDR FAMILY MEMBER 7B"/>
    <property type="match status" value="1"/>
</dbReference>
<gene>
    <name evidence="4" type="ORF">DT351_09755</name>
</gene>
<protein>
    <submittedName>
        <fullName evidence="4">SDR family NAD(P)-dependent oxidoreductase</fullName>
    </submittedName>
</protein>
<dbReference type="GO" id="GO:0016020">
    <property type="term" value="C:membrane"/>
    <property type="evidence" value="ECO:0007669"/>
    <property type="project" value="TreeGrafter"/>
</dbReference>
<dbReference type="PRINTS" id="PR00081">
    <property type="entry name" value="GDHRDH"/>
</dbReference>
<dbReference type="EMBL" id="CP031003">
    <property type="protein sequence ID" value="AXN36594.1"/>
    <property type="molecule type" value="Genomic_DNA"/>
</dbReference>
<evidence type="ECO:0000256" key="2">
    <source>
        <dbReference type="ARBA" id="ARBA00023002"/>
    </source>
</evidence>
<evidence type="ECO:0000256" key="3">
    <source>
        <dbReference type="RuleBase" id="RU000363"/>
    </source>
</evidence>
<dbReference type="PROSITE" id="PS00061">
    <property type="entry name" value="ADH_SHORT"/>
    <property type="match status" value="1"/>
</dbReference>
<dbReference type="InterPro" id="IPR002347">
    <property type="entry name" value="SDR_fam"/>
</dbReference>
<dbReference type="PANTHER" id="PTHR44196:SF1">
    <property type="entry name" value="DEHYDROGENASE_REDUCTASE SDR FAMILY MEMBER 7B"/>
    <property type="match status" value="1"/>
</dbReference>
<dbReference type="InterPro" id="IPR036291">
    <property type="entry name" value="NAD(P)-bd_dom_sf"/>
</dbReference>
<keyword evidence="2" id="KW-0560">Oxidoreductase</keyword>